<evidence type="ECO:0000313" key="2">
    <source>
        <dbReference type="EMBL" id="OCL04083.1"/>
    </source>
</evidence>
<gene>
    <name evidence="2" type="ORF">AOQ84DRAFT_367808</name>
</gene>
<keyword evidence="1" id="KW-0472">Membrane</keyword>
<organism evidence="2 3">
    <name type="scientific">Glonium stellatum</name>
    <dbReference type="NCBI Taxonomy" id="574774"/>
    <lineage>
        <taxon>Eukaryota</taxon>
        <taxon>Fungi</taxon>
        <taxon>Dikarya</taxon>
        <taxon>Ascomycota</taxon>
        <taxon>Pezizomycotina</taxon>
        <taxon>Dothideomycetes</taxon>
        <taxon>Pleosporomycetidae</taxon>
        <taxon>Gloniales</taxon>
        <taxon>Gloniaceae</taxon>
        <taxon>Glonium</taxon>
    </lineage>
</organism>
<keyword evidence="1" id="KW-0812">Transmembrane</keyword>
<keyword evidence="1" id="KW-1133">Transmembrane helix</keyword>
<evidence type="ECO:0000256" key="1">
    <source>
        <dbReference type="SAM" id="Phobius"/>
    </source>
</evidence>
<keyword evidence="3" id="KW-1185">Reference proteome</keyword>
<dbReference type="Proteomes" id="UP000250140">
    <property type="component" value="Unassembled WGS sequence"/>
</dbReference>
<feature type="transmembrane region" description="Helical" evidence="1">
    <location>
        <begin position="66"/>
        <end position="83"/>
    </location>
</feature>
<sequence>MKKMRVPSSSASSIATTTTTLSPRSFLARSPDIPSIGVPRIKKAKKETTSRTIAITRCRAQELSQGGALGIILVLAIGCVIHMPGSVTLLAHKGLYRLAPELGIVEAVGLLVLVVRGRFYHKQSLRLSVKAVLALRHALGEGESWWLEDRRENSVSPTAETFNSAISDQERHLPSIPMSSSEAFERLEPFLVTLRNFSHARLLGSLLTSLALIKACAVFGTIRTAVLASSYYFSFFVIEVLA</sequence>
<protein>
    <submittedName>
        <fullName evidence="2">Uncharacterized protein</fullName>
    </submittedName>
</protein>
<dbReference type="EMBL" id="KV750600">
    <property type="protein sequence ID" value="OCL04083.1"/>
    <property type="molecule type" value="Genomic_DNA"/>
</dbReference>
<feature type="transmembrane region" description="Helical" evidence="1">
    <location>
        <begin position="95"/>
        <end position="115"/>
    </location>
</feature>
<evidence type="ECO:0000313" key="3">
    <source>
        <dbReference type="Proteomes" id="UP000250140"/>
    </source>
</evidence>
<reference evidence="2 3" key="1">
    <citation type="journal article" date="2016" name="Nat. Commun.">
        <title>Ectomycorrhizal ecology is imprinted in the genome of the dominant symbiotic fungus Cenococcum geophilum.</title>
        <authorList>
            <consortium name="DOE Joint Genome Institute"/>
            <person name="Peter M."/>
            <person name="Kohler A."/>
            <person name="Ohm R.A."/>
            <person name="Kuo A."/>
            <person name="Krutzmann J."/>
            <person name="Morin E."/>
            <person name="Arend M."/>
            <person name="Barry K.W."/>
            <person name="Binder M."/>
            <person name="Choi C."/>
            <person name="Clum A."/>
            <person name="Copeland A."/>
            <person name="Grisel N."/>
            <person name="Haridas S."/>
            <person name="Kipfer T."/>
            <person name="LaButti K."/>
            <person name="Lindquist E."/>
            <person name="Lipzen A."/>
            <person name="Maire R."/>
            <person name="Meier B."/>
            <person name="Mihaltcheva S."/>
            <person name="Molinier V."/>
            <person name="Murat C."/>
            <person name="Poggeler S."/>
            <person name="Quandt C.A."/>
            <person name="Sperisen C."/>
            <person name="Tritt A."/>
            <person name="Tisserant E."/>
            <person name="Crous P.W."/>
            <person name="Henrissat B."/>
            <person name="Nehls U."/>
            <person name="Egli S."/>
            <person name="Spatafora J.W."/>
            <person name="Grigoriev I.V."/>
            <person name="Martin F.M."/>
        </authorList>
    </citation>
    <scope>NUCLEOTIDE SEQUENCE [LARGE SCALE GENOMIC DNA]</scope>
    <source>
        <strain evidence="2 3">CBS 207.34</strain>
    </source>
</reference>
<dbReference type="AlphaFoldDB" id="A0A8E2JNV9"/>
<proteinExistence type="predicted"/>
<dbReference type="OrthoDB" id="5333069at2759"/>
<feature type="transmembrane region" description="Helical" evidence="1">
    <location>
        <begin position="202"/>
        <end position="222"/>
    </location>
</feature>
<name>A0A8E2JNV9_9PEZI</name>
<accession>A0A8E2JNV9</accession>